<accession>A0A6G0VHM5</accession>
<evidence type="ECO:0000313" key="2">
    <source>
        <dbReference type="EMBL" id="KAF0684374.1"/>
    </source>
</evidence>
<protein>
    <submittedName>
        <fullName evidence="2">Zinc finger MYM-type protein 1</fullName>
    </submittedName>
</protein>
<dbReference type="InterPro" id="IPR052958">
    <property type="entry name" value="IFN-induced_PKR_regulator"/>
</dbReference>
<keyword evidence="3" id="KW-1185">Reference proteome</keyword>
<dbReference type="PANTHER" id="PTHR46289:SF19">
    <property type="entry name" value="ZINC FINGER MYM-TYPE CONTAINING 1"/>
    <property type="match status" value="1"/>
</dbReference>
<comment type="caution">
    <text evidence="2">The sequence shown here is derived from an EMBL/GenBank/DDBJ whole genome shotgun (WGS) entry which is preliminary data.</text>
</comment>
<evidence type="ECO:0000259" key="1">
    <source>
        <dbReference type="Pfam" id="PF05699"/>
    </source>
</evidence>
<dbReference type="Pfam" id="PF05699">
    <property type="entry name" value="Dimer_Tnp_hAT"/>
    <property type="match status" value="1"/>
</dbReference>
<dbReference type="InterPro" id="IPR008906">
    <property type="entry name" value="HATC_C_dom"/>
</dbReference>
<gene>
    <name evidence="2" type="ORF">FWK35_00037276</name>
</gene>
<dbReference type="OrthoDB" id="6598850at2759"/>
<dbReference type="GO" id="GO:0046983">
    <property type="term" value="F:protein dimerization activity"/>
    <property type="evidence" value="ECO:0007669"/>
    <property type="project" value="InterPro"/>
</dbReference>
<dbReference type="PANTHER" id="PTHR46289">
    <property type="entry name" value="52 KDA REPRESSOR OF THE INHIBITOR OF THE PROTEIN KINASE-LIKE PROTEIN-RELATED"/>
    <property type="match status" value="1"/>
</dbReference>
<evidence type="ECO:0000313" key="3">
    <source>
        <dbReference type="Proteomes" id="UP000478052"/>
    </source>
</evidence>
<sequence length="370" mass="44036">MNFWKNTTEGETRWWSKEKSLRKVFGSLNDSQNSIFVQICQTLFNISTSESMNSDTRFNANVYLQMLIKFDTIITAQLFLFIFKSTTPLSNYLQTSGMDLLQSYKMVENTIKTLRDASRKFIDVYEKAKYFSSAMNVIFENEDATFRVEEDFKETRIKRKPKFHDEIINDTRYDCSKKKYEINVYNITLDTVIESLQNRFSKHKEMYIDFEWLHPTNFKLIKNLPENAMNKIAELLTDFSPNIDKKILQEQLIDFAGKWDSLSKTLLEEYNCMTLDLEKDDEEEESELAKEHLVHKKTCKNCIFCCYQILWKYNLYATAYTELFLAYKFLLTLSITQVQCERTFSKLKYILNRLRSNLSQERVEDFIIMS</sequence>
<dbReference type="Proteomes" id="UP000478052">
    <property type="component" value="Unassembled WGS sequence"/>
</dbReference>
<feature type="domain" description="HAT C-terminal dimerisation" evidence="1">
    <location>
        <begin position="310"/>
        <end position="368"/>
    </location>
</feature>
<dbReference type="AlphaFoldDB" id="A0A6G0VHM5"/>
<reference evidence="2 3" key="1">
    <citation type="submission" date="2019-08" db="EMBL/GenBank/DDBJ databases">
        <title>Whole genome of Aphis craccivora.</title>
        <authorList>
            <person name="Voronova N.V."/>
            <person name="Shulinski R.S."/>
            <person name="Bandarenka Y.V."/>
            <person name="Zhorov D.G."/>
            <person name="Warner D."/>
        </authorList>
    </citation>
    <scope>NUCLEOTIDE SEQUENCE [LARGE SCALE GENOMIC DNA]</scope>
    <source>
        <strain evidence="2">180601</strain>
        <tissue evidence="2">Whole Body</tissue>
    </source>
</reference>
<name>A0A6G0VHM5_APHCR</name>
<feature type="non-terminal residue" evidence="2">
    <location>
        <position position="370"/>
    </location>
</feature>
<organism evidence="2 3">
    <name type="scientific">Aphis craccivora</name>
    <name type="common">Cowpea aphid</name>
    <dbReference type="NCBI Taxonomy" id="307492"/>
    <lineage>
        <taxon>Eukaryota</taxon>
        <taxon>Metazoa</taxon>
        <taxon>Ecdysozoa</taxon>
        <taxon>Arthropoda</taxon>
        <taxon>Hexapoda</taxon>
        <taxon>Insecta</taxon>
        <taxon>Pterygota</taxon>
        <taxon>Neoptera</taxon>
        <taxon>Paraneoptera</taxon>
        <taxon>Hemiptera</taxon>
        <taxon>Sternorrhyncha</taxon>
        <taxon>Aphidomorpha</taxon>
        <taxon>Aphidoidea</taxon>
        <taxon>Aphididae</taxon>
        <taxon>Aphidini</taxon>
        <taxon>Aphis</taxon>
        <taxon>Aphis</taxon>
    </lineage>
</organism>
<proteinExistence type="predicted"/>
<dbReference type="EMBL" id="VUJU01017243">
    <property type="protein sequence ID" value="KAF0684374.1"/>
    <property type="molecule type" value="Genomic_DNA"/>
</dbReference>